<keyword evidence="5" id="KW-1185">Reference proteome</keyword>
<evidence type="ECO:0000256" key="1">
    <source>
        <dbReference type="ARBA" id="ARBA00005814"/>
    </source>
</evidence>
<dbReference type="OrthoDB" id="66620at2759"/>
<comment type="similarity">
    <text evidence="1">Belongs to the ABC transporter superfamily. ABCG family. Eye pigment precursor importer (TC 3.A.1.204) subfamily.</text>
</comment>
<name>A0A9D4UWS3_ADICA</name>
<evidence type="ECO:0000256" key="2">
    <source>
        <dbReference type="ARBA" id="ARBA00022448"/>
    </source>
</evidence>
<feature type="region of interest" description="Disordered" evidence="3">
    <location>
        <begin position="127"/>
        <end position="151"/>
    </location>
</feature>
<dbReference type="EMBL" id="JABFUD020000009">
    <property type="protein sequence ID" value="KAI5075197.1"/>
    <property type="molecule type" value="Genomic_DNA"/>
</dbReference>
<dbReference type="InterPro" id="IPR052215">
    <property type="entry name" value="Plant_ABCG"/>
</dbReference>
<sequence length="348" mass="38766">MYFDPCINNKLDAKAFLILQCYGSPFWRAFWDPPPLLGLSILAHFHVPRPRGLRADERPPVWEGPLVERGIEYSIGAAARERPLVALRWVGHVAGCESVLQTRRGLRSKGMHKQSLTNHWVRCRYTETGETPSPRPRARAPGHQSSRLHSGGQCLHPAGSPLAMGLPKCGGHELFHHCTGAGLSGVHPAGLPLSWGCFLIPLVAPWIGLHSSYRCKSGQPTVSAVAFHVVKRLRLLAKSGRTVLISIHQLGSEVFELFHHLCLLSSSQTVYFGERLKAQEFFDDAGFSCPPFRNPSDHFLWVINFDFEETKDEELEGGDYNDTTSTVKGGGYKNTKSKTKGRRVNREK</sequence>
<evidence type="ECO:0000313" key="5">
    <source>
        <dbReference type="Proteomes" id="UP000886520"/>
    </source>
</evidence>
<gene>
    <name evidence="4" type="ORF">GOP47_0009273</name>
</gene>
<evidence type="ECO:0000313" key="4">
    <source>
        <dbReference type="EMBL" id="KAI5075197.1"/>
    </source>
</evidence>
<protein>
    <submittedName>
        <fullName evidence="4">Uncharacterized protein</fullName>
    </submittedName>
</protein>
<accession>A0A9D4UWS3</accession>
<feature type="compositionally biased region" description="Basic residues" evidence="3">
    <location>
        <begin position="335"/>
        <end position="348"/>
    </location>
</feature>
<feature type="region of interest" description="Disordered" evidence="3">
    <location>
        <begin position="314"/>
        <end position="348"/>
    </location>
</feature>
<comment type="caution">
    <text evidence="4">The sequence shown here is derived from an EMBL/GenBank/DDBJ whole genome shotgun (WGS) entry which is preliminary data.</text>
</comment>
<dbReference type="Proteomes" id="UP000886520">
    <property type="component" value="Chromosome 9"/>
</dbReference>
<dbReference type="PANTHER" id="PTHR48042">
    <property type="entry name" value="ABC TRANSPORTER G FAMILY MEMBER 11"/>
    <property type="match status" value="1"/>
</dbReference>
<keyword evidence="2" id="KW-0813">Transport</keyword>
<dbReference type="PANTHER" id="PTHR48042:SF11">
    <property type="entry name" value="ABC TRANSPORTER G FAMILY MEMBER 11"/>
    <property type="match status" value="1"/>
</dbReference>
<dbReference type="AlphaFoldDB" id="A0A9D4UWS3"/>
<proteinExistence type="inferred from homology"/>
<evidence type="ECO:0000256" key="3">
    <source>
        <dbReference type="SAM" id="MobiDB-lite"/>
    </source>
</evidence>
<reference evidence="4" key="1">
    <citation type="submission" date="2021-01" db="EMBL/GenBank/DDBJ databases">
        <title>Adiantum capillus-veneris genome.</title>
        <authorList>
            <person name="Fang Y."/>
            <person name="Liao Q."/>
        </authorList>
    </citation>
    <scope>NUCLEOTIDE SEQUENCE</scope>
    <source>
        <strain evidence="4">H3</strain>
        <tissue evidence="4">Leaf</tissue>
    </source>
</reference>
<organism evidence="4 5">
    <name type="scientific">Adiantum capillus-veneris</name>
    <name type="common">Maidenhair fern</name>
    <dbReference type="NCBI Taxonomy" id="13818"/>
    <lineage>
        <taxon>Eukaryota</taxon>
        <taxon>Viridiplantae</taxon>
        <taxon>Streptophyta</taxon>
        <taxon>Embryophyta</taxon>
        <taxon>Tracheophyta</taxon>
        <taxon>Polypodiopsida</taxon>
        <taxon>Polypodiidae</taxon>
        <taxon>Polypodiales</taxon>
        <taxon>Pteridineae</taxon>
        <taxon>Pteridaceae</taxon>
        <taxon>Vittarioideae</taxon>
        <taxon>Adiantum</taxon>
    </lineage>
</organism>